<gene>
    <name evidence="1" type="ORF">Tco_0823677</name>
</gene>
<proteinExistence type="predicted"/>
<dbReference type="EMBL" id="BQNB010012354">
    <property type="protein sequence ID" value="GJT02508.1"/>
    <property type="molecule type" value="Genomic_DNA"/>
</dbReference>
<keyword evidence="2" id="KW-1185">Reference proteome</keyword>
<dbReference type="Proteomes" id="UP001151760">
    <property type="component" value="Unassembled WGS sequence"/>
</dbReference>
<evidence type="ECO:0000313" key="2">
    <source>
        <dbReference type="Proteomes" id="UP001151760"/>
    </source>
</evidence>
<name>A0ABQ5AMZ5_9ASTR</name>
<reference evidence="1" key="2">
    <citation type="submission" date="2022-01" db="EMBL/GenBank/DDBJ databases">
        <authorList>
            <person name="Yamashiro T."/>
            <person name="Shiraishi A."/>
            <person name="Satake H."/>
            <person name="Nakayama K."/>
        </authorList>
    </citation>
    <scope>NUCLEOTIDE SEQUENCE</scope>
</reference>
<protein>
    <submittedName>
        <fullName evidence="1">Uncharacterized protein</fullName>
    </submittedName>
</protein>
<comment type="caution">
    <text evidence="1">The sequence shown here is derived from an EMBL/GenBank/DDBJ whole genome shotgun (WGS) entry which is preliminary data.</text>
</comment>
<evidence type="ECO:0000313" key="1">
    <source>
        <dbReference type="EMBL" id="GJT02508.1"/>
    </source>
</evidence>
<reference evidence="1" key="1">
    <citation type="journal article" date="2022" name="Int. J. Mol. Sci.">
        <title>Draft Genome of Tanacetum Coccineum: Genomic Comparison of Closely Related Tanacetum-Family Plants.</title>
        <authorList>
            <person name="Yamashiro T."/>
            <person name="Shiraishi A."/>
            <person name="Nakayama K."/>
            <person name="Satake H."/>
        </authorList>
    </citation>
    <scope>NUCLEOTIDE SEQUENCE</scope>
</reference>
<accession>A0ABQ5AMZ5</accession>
<organism evidence="1 2">
    <name type="scientific">Tanacetum coccineum</name>
    <dbReference type="NCBI Taxonomy" id="301880"/>
    <lineage>
        <taxon>Eukaryota</taxon>
        <taxon>Viridiplantae</taxon>
        <taxon>Streptophyta</taxon>
        <taxon>Embryophyta</taxon>
        <taxon>Tracheophyta</taxon>
        <taxon>Spermatophyta</taxon>
        <taxon>Magnoliopsida</taxon>
        <taxon>eudicotyledons</taxon>
        <taxon>Gunneridae</taxon>
        <taxon>Pentapetalae</taxon>
        <taxon>asterids</taxon>
        <taxon>campanulids</taxon>
        <taxon>Asterales</taxon>
        <taxon>Asteraceae</taxon>
        <taxon>Asteroideae</taxon>
        <taxon>Anthemideae</taxon>
        <taxon>Anthemidinae</taxon>
        <taxon>Tanacetum</taxon>
    </lineage>
</organism>
<sequence>MDGDLDALVMDLQSRIISDPLAVVRPDTDNPQEMLLKGNERAVDLGDEVSDRAATYTLDNYDEIAYS</sequence>